<reference evidence="3" key="1">
    <citation type="submission" date="2020-10" db="EMBL/GenBank/DDBJ databases">
        <authorList>
            <person name="Gilroy R."/>
        </authorList>
    </citation>
    <scope>NUCLEOTIDE SEQUENCE</scope>
    <source>
        <strain evidence="3">2830</strain>
    </source>
</reference>
<name>A0A9D1HMF1_9FIRM</name>
<feature type="signal peptide" evidence="1">
    <location>
        <begin position="1"/>
        <end position="31"/>
    </location>
</feature>
<protein>
    <submittedName>
        <fullName evidence="3">Copper amine oxidase N-terminal domain-containing protein</fullName>
    </submittedName>
</protein>
<dbReference type="Gene3D" id="3.30.457.10">
    <property type="entry name" value="Copper amine oxidase-like, N-terminal domain"/>
    <property type="match status" value="1"/>
</dbReference>
<evidence type="ECO:0000259" key="2">
    <source>
        <dbReference type="Pfam" id="PF07833"/>
    </source>
</evidence>
<feature type="domain" description="Copper amine oxidase-like N-terminal" evidence="2">
    <location>
        <begin position="52"/>
        <end position="148"/>
    </location>
</feature>
<dbReference type="InterPro" id="IPR036582">
    <property type="entry name" value="Mao_N_sf"/>
</dbReference>
<evidence type="ECO:0000313" key="4">
    <source>
        <dbReference type="Proteomes" id="UP000824124"/>
    </source>
</evidence>
<dbReference type="EMBL" id="DVMH01000027">
    <property type="protein sequence ID" value="HIU10613.1"/>
    <property type="molecule type" value="Genomic_DNA"/>
</dbReference>
<proteinExistence type="predicted"/>
<comment type="caution">
    <text evidence="3">The sequence shown here is derived from an EMBL/GenBank/DDBJ whole genome shotgun (WGS) entry which is preliminary data.</text>
</comment>
<dbReference type="Pfam" id="PF07833">
    <property type="entry name" value="Cu_amine_oxidN1"/>
    <property type="match status" value="1"/>
</dbReference>
<evidence type="ECO:0000256" key="1">
    <source>
        <dbReference type="SAM" id="SignalP"/>
    </source>
</evidence>
<keyword evidence="1" id="KW-0732">Signal</keyword>
<gene>
    <name evidence="3" type="ORF">IAB00_05155</name>
</gene>
<dbReference type="AlphaFoldDB" id="A0A9D1HMF1"/>
<dbReference type="Proteomes" id="UP000824124">
    <property type="component" value="Unassembled WGS sequence"/>
</dbReference>
<feature type="chain" id="PRO_5039169168" evidence="1">
    <location>
        <begin position="32"/>
        <end position="406"/>
    </location>
</feature>
<dbReference type="SUPFAM" id="SSF55383">
    <property type="entry name" value="Copper amine oxidase, domain N"/>
    <property type="match status" value="1"/>
</dbReference>
<organism evidence="3 4">
    <name type="scientific">Candidatus Avidehalobacter gallistercoris</name>
    <dbReference type="NCBI Taxonomy" id="2840694"/>
    <lineage>
        <taxon>Bacteria</taxon>
        <taxon>Bacillati</taxon>
        <taxon>Bacillota</taxon>
        <taxon>Clostridia</taxon>
        <taxon>Eubacteriales</taxon>
        <taxon>Peptococcaceae</taxon>
        <taxon>Peptococcaceae incertae sedis</taxon>
        <taxon>Candidatus Avidehalobacter</taxon>
    </lineage>
</organism>
<accession>A0A9D1HMF1</accession>
<dbReference type="InterPro" id="IPR012854">
    <property type="entry name" value="Cu_amine_oxidase-like_N"/>
</dbReference>
<evidence type="ECO:0000313" key="3">
    <source>
        <dbReference type="EMBL" id="HIU10613.1"/>
    </source>
</evidence>
<reference evidence="3" key="2">
    <citation type="journal article" date="2021" name="PeerJ">
        <title>Extensive microbial diversity within the chicken gut microbiome revealed by metagenomics and culture.</title>
        <authorList>
            <person name="Gilroy R."/>
            <person name="Ravi A."/>
            <person name="Getino M."/>
            <person name="Pursley I."/>
            <person name="Horton D.L."/>
            <person name="Alikhan N.F."/>
            <person name="Baker D."/>
            <person name="Gharbi K."/>
            <person name="Hall N."/>
            <person name="Watson M."/>
            <person name="Adriaenssens E.M."/>
            <person name="Foster-Nyarko E."/>
            <person name="Jarju S."/>
            <person name="Secka A."/>
            <person name="Antonio M."/>
            <person name="Oren A."/>
            <person name="Chaudhuri R.R."/>
            <person name="La Ragione R."/>
            <person name="Hildebrand F."/>
            <person name="Pallen M.J."/>
        </authorList>
    </citation>
    <scope>NUCLEOTIDE SEQUENCE</scope>
    <source>
        <strain evidence="3">2830</strain>
    </source>
</reference>
<sequence>MVCYKTFPKLLFSLIFVCLIFCLTPVNTVAAAEYPIKKDGVYDGVIGYGRSIDGTIYVPLRLLSEVAEAEVNWEAANSTITINRCDGVIIMLQPGNTQAKIVYANNEQKITMPAVAKLQGDTVYVPLRFAAENLLCGVEWDNEAKKVLLQKQFTVMLNETSNKFYILDFVNGKLYERDLNNKIVCLGQSEDIIEFYKTEMGSGWDKHCFSSVVTDIDSGCLLMDIYWDTVDSQMWTFWRLLITPDGVNNRSFICKNAFTQGNLYNDYFDGVNIWWPEKDQVLQLDAKTGETSAVYNYQRLLADMPAVQNYGFAFSDGEYMLLTYQKPETYYSNFPVLVNLRSGQIIDVFAELIPADAQSDFCYDGASPSSNLSFVRAEKGVLYFNYETWQKPDMQLTEQELSYQYR</sequence>